<proteinExistence type="predicted"/>
<dbReference type="GO" id="GO:0004530">
    <property type="term" value="F:deoxyribonuclease I activity"/>
    <property type="evidence" value="ECO:0007669"/>
    <property type="project" value="TreeGrafter"/>
</dbReference>
<dbReference type="Proteomes" id="UP000748531">
    <property type="component" value="Unassembled WGS sequence"/>
</dbReference>
<dbReference type="PRINTS" id="PR00130">
    <property type="entry name" value="DNASEI"/>
</dbReference>
<dbReference type="SMART" id="SM00476">
    <property type="entry name" value="DNaseIc"/>
    <property type="match status" value="1"/>
</dbReference>
<keyword evidence="1" id="KW-0540">Nuclease</keyword>
<comment type="caution">
    <text evidence="4">The sequence shown here is derived from an EMBL/GenBank/DDBJ whole genome shotgun (WGS) entry which is preliminary data.</text>
</comment>
<feature type="chain" id="PRO_5035285915" evidence="3">
    <location>
        <begin position="17"/>
        <end position="280"/>
    </location>
</feature>
<dbReference type="Gene3D" id="3.60.10.10">
    <property type="entry name" value="Endonuclease/exonuclease/phosphatase"/>
    <property type="match status" value="1"/>
</dbReference>
<feature type="signal peptide" evidence="3">
    <location>
        <begin position="1"/>
        <end position="16"/>
    </location>
</feature>
<evidence type="ECO:0000256" key="3">
    <source>
        <dbReference type="SAM" id="SignalP"/>
    </source>
</evidence>
<name>A0A8J4WIV0_9TREM</name>
<gene>
    <name evidence="4" type="ORF">PHET_03178</name>
</gene>
<keyword evidence="3" id="KW-0732">Signal</keyword>
<dbReference type="GO" id="GO:0006308">
    <property type="term" value="P:DNA catabolic process"/>
    <property type="evidence" value="ECO:0007669"/>
    <property type="project" value="InterPro"/>
</dbReference>
<dbReference type="PANTHER" id="PTHR11371">
    <property type="entry name" value="DEOXYRIBONUCLEASE"/>
    <property type="match status" value="1"/>
</dbReference>
<keyword evidence="2" id="KW-0378">Hydrolase</keyword>
<dbReference type="AlphaFoldDB" id="A0A8J4WIV0"/>
<sequence length="280" mass="32886">MYCFVYTLLIVSLVQTECSLRLGFFSVPNLGKETVENPTFMDTIAKICERYDLINLHVKGDMLFKEFRKFLKPVRKGRIRKFVYILSEPRGRSSVKGQNILIFKGEPIIVEDFKNFPDPDGHFERTPLHFLIFGRLRYNRKFPNFAVIAVQLNPYDVRAEMDWLYEEVEAYRKRKNMENVLIVGDMNLDCSAEFLKDGDAFKFQKDPSYYWLLPNNREKDSSKNACAYNRMIGYGAALSRAIGFNKTTAYRFDKDLHLTNEQAKSISNYYPIEFTFEFSM</sequence>
<dbReference type="InterPro" id="IPR016202">
    <property type="entry name" value="DNase_I"/>
</dbReference>
<dbReference type="EMBL" id="LUCH01001766">
    <property type="protein sequence ID" value="KAF5402516.1"/>
    <property type="molecule type" value="Genomic_DNA"/>
</dbReference>
<keyword evidence="5" id="KW-1185">Reference proteome</keyword>
<dbReference type="SUPFAM" id="SSF56219">
    <property type="entry name" value="DNase I-like"/>
    <property type="match status" value="1"/>
</dbReference>
<dbReference type="OrthoDB" id="10061407at2759"/>
<accession>A0A8J4WIV0</accession>
<dbReference type="GO" id="GO:0005634">
    <property type="term" value="C:nucleus"/>
    <property type="evidence" value="ECO:0007669"/>
    <property type="project" value="TreeGrafter"/>
</dbReference>
<evidence type="ECO:0000256" key="1">
    <source>
        <dbReference type="ARBA" id="ARBA00022722"/>
    </source>
</evidence>
<dbReference type="GO" id="GO:0003677">
    <property type="term" value="F:DNA binding"/>
    <property type="evidence" value="ECO:0007669"/>
    <property type="project" value="TreeGrafter"/>
</dbReference>
<evidence type="ECO:0000313" key="5">
    <source>
        <dbReference type="Proteomes" id="UP000748531"/>
    </source>
</evidence>
<evidence type="ECO:0000256" key="2">
    <source>
        <dbReference type="ARBA" id="ARBA00022801"/>
    </source>
</evidence>
<dbReference type="InterPro" id="IPR036691">
    <property type="entry name" value="Endo/exonu/phosph_ase_sf"/>
</dbReference>
<dbReference type="PANTHER" id="PTHR11371:SF31">
    <property type="entry name" value="EXTRACELLULAR NUCLEASE"/>
    <property type="match status" value="1"/>
</dbReference>
<organism evidence="4 5">
    <name type="scientific">Paragonimus heterotremus</name>
    <dbReference type="NCBI Taxonomy" id="100268"/>
    <lineage>
        <taxon>Eukaryota</taxon>
        <taxon>Metazoa</taxon>
        <taxon>Spiralia</taxon>
        <taxon>Lophotrochozoa</taxon>
        <taxon>Platyhelminthes</taxon>
        <taxon>Trematoda</taxon>
        <taxon>Digenea</taxon>
        <taxon>Plagiorchiida</taxon>
        <taxon>Troglotremata</taxon>
        <taxon>Troglotrematidae</taxon>
        <taxon>Paragonimus</taxon>
    </lineage>
</organism>
<protein>
    <submittedName>
        <fullName evidence="4">Uncharacterized protein</fullName>
    </submittedName>
</protein>
<evidence type="ECO:0000313" key="4">
    <source>
        <dbReference type="EMBL" id="KAF5402516.1"/>
    </source>
</evidence>
<reference evidence="4" key="1">
    <citation type="submission" date="2019-05" db="EMBL/GenBank/DDBJ databases">
        <title>Annotation for the trematode Paragonimus heterotremus.</title>
        <authorList>
            <person name="Choi Y.-J."/>
        </authorList>
    </citation>
    <scope>NUCLEOTIDE SEQUENCE</scope>
    <source>
        <strain evidence="4">LC</strain>
    </source>
</reference>